<name>A0ABQ9DNU2_9PASS</name>
<accession>A0ABQ9DNU2</accession>
<protein>
    <submittedName>
        <fullName evidence="2">Uncharacterized protein</fullName>
    </submittedName>
</protein>
<feature type="chain" id="PRO_5047481266" evidence="1">
    <location>
        <begin position="18"/>
        <end position="207"/>
    </location>
</feature>
<reference evidence="2" key="1">
    <citation type="submission" date="2019-10" db="EMBL/GenBank/DDBJ databases">
        <authorList>
            <person name="Soares A.E.R."/>
            <person name="Aleixo A."/>
            <person name="Schneider P."/>
            <person name="Miyaki C.Y."/>
            <person name="Schneider M.P."/>
            <person name="Mello C."/>
            <person name="Vasconcelos A.T.R."/>
        </authorList>
    </citation>
    <scope>NUCLEOTIDE SEQUENCE</scope>
    <source>
        <tissue evidence="2">Muscle</tissue>
    </source>
</reference>
<evidence type="ECO:0000313" key="3">
    <source>
        <dbReference type="Proteomes" id="UP001145742"/>
    </source>
</evidence>
<organism evidence="2 3">
    <name type="scientific">Willisornis vidua</name>
    <name type="common">Xingu scale-backed antbird</name>
    <dbReference type="NCBI Taxonomy" id="1566151"/>
    <lineage>
        <taxon>Eukaryota</taxon>
        <taxon>Metazoa</taxon>
        <taxon>Chordata</taxon>
        <taxon>Craniata</taxon>
        <taxon>Vertebrata</taxon>
        <taxon>Euteleostomi</taxon>
        <taxon>Archelosauria</taxon>
        <taxon>Archosauria</taxon>
        <taxon>Dinosauria</taxon>
        <taxon>Saurischia</taxon>
        <taxon>Theropoda</taxon>
        <taxon>Coelurosauria</taxon>
        <taxon>Aves</taxon>
        <taxon>Neognathae</taxon>
        <taxon>Neoaves</taxon>
        <taxon>Telluraves</taxon>
        <taxon>Australaves</taxon>
        <taxon>Passeriformes</taxon>
        <taxon>Thamnophilidae</taxon>
        <taxon>Willisornis</taxon>
    </lineage>
</organism>
<keyword evidence="1" id="KW-0732">Signal</keyword>
<comment type="caution">
    <text evidence="2">The sequence shown here is derived from an EMBL/GenBank/DDBJ whole genome shotgun (WGS) entry which is preliminary data.</text>
</comment>
<evidence type="ECO:0000313" key="2">
    <source>
        <dbReference type="EMBL" id="KAJ7425451.1"/>
    </source>
</evidence>
<feature type="signal peptide" evidence="1">
    <location>
        <begin position="1"/>
        <end position="17"/>
    </location>
</feature>
<dbReference type="EMBL" id="WHWB01032518">
    <property type="protein sequence ID" value="KAJ7425451.1"/>
    <property type="molecule type" value="Genomic_DNA"/>
</dbReference>
<evidence type="ECO:0000256" key="1">
    <source>
        <dbReference type="SAM" id="SignalP"/>
    </source>
</evidence>
<gene>
    <name evidence="2" type="ORF">WISP_23422</name>
</gene>
<keyword evidence="3" id="KW-1185">Reference proteome</keyword>
<dbReference type="PANTHER" id="PTHR33332">
    <property type="entry name" value="REVERSE TRANSCRIPTASE DOMAIN-CONTAINING PROTEIN"/>
    <property type="match status" value="1"/>
</dbReference>
<dbReference type="Proteomes" id="UP001145742">
    <property type="component" value="Unassembled WGS sequence"/>
</dbReference>
<proteinExistence type="predicted"/>
<sequence>MCLIGLLLFASVQAVIAAIIKKVLLHKLFLTLAYSLYFEHTSSILSYLNTGFEHSCLRQEYDQHQIRKCGLDEWTVSWIKNHLNGRTQRLIIDGTESSWRPMTNDVSKGSIPGPVLLNFPINDLPINEGADASSASSLMTQSWGEWPVDQRDVQPFRGTQLAGEMGREELPKIRQRQVQVLHLGRDNLLHQHRLRVTCWKAALQRRI</sequence>